<dbReference type="EMBL" id="FUEG01000023">
    <property type="protein sequence ID" value="SJL14397.1"/>
    <property type="molecule type" value="Genomic_DNA"/>
</dbReference>
<keyword evidence="2" id="KW-1185">Reference proteome</keyword>
<name>A0A284S093_ARMOS</name>
<accession>A0A284S093</accession>
<gene>
    <name evidence="1" type="ORF">ARMOST_17853</name>
</gene>
<proteinExistence type="predicted"/>
<protein>
    <submittedName>
        <fullName evidence="1">Uncharacterized protein</fullName>
    </submittedName>
</protein>
<dbReference type="AlphaFoldDB" id="A0A284S093"/>
<organism evidence="1 2">
    <name type="scientific">Armillaria ostoyae</name>
    <name type="common">Armillaria root rot fungus</name>
    <dbReference type="NCBI Taxonomy" id="47428"/>
    <lineage>
        <taxon>Eukaryota</taxon>
        <taxon>Fungi</taxon>
        <taxon>Dikarya</taxon>
        <taxon>Basidiomycota</taxon>
        <taxon>Agaricomycotina</taxon>
        <taxon>Agaricomycetes</taxon>
        <taxon>Agaricomycetidae</taxon>
        <taxon>Agaricales</taxon>
        <taxon>Marasmiineae</taxon>
        <taxon>Physalacriaceae</taxon>
        <taxon>Armillaria</taxon>
    </lineage>
</organism>
<dbReference type="Proteomes" id="UP000219338">
    <property type="component" value="Unassembled WGS sequence"/>
</dbReference>
<reference evidence="2" key="1">
    <citation type="journal article" date="2017" name="Nat. Ecol. Evol.">
        <title>Genome expansion and lineage-specific genetic innovations in the forest pathogenic fungi Armillaria.</title>
        <authorList>
            <person name="Sipos G."/>
            <person name="Prasanna A.N."/>
            <person name="Walter M.C."/>
            <person name="O'Connor E."/>
            <person name="Balint B."/>
            <person name="Krizsan K."/>
            <person name="Kiss B."/>
            <person name="Hess J."/>
            <person name="Varga T."/>
            <person name="Slot J."/>
            <person name="Riley R."/>
            <person name="Boka B."/>
            <person name="Rigling D."/>
            <person name="Barry K."/>
            <person name="Lee J."/>
            <person name="Mihaltcheva S."/>
            <person name="LaButti K."/>
            <person name="Lipzen A."/>
            <person name="Waldron R."/>
            <person name="Moloney N.M."/>
            <person name="Sperisen C."/>
            <person name="Kredics L."/>
            <person name="Vagvoelgyi C."/>
            <person name="Patrignani A."/>
            <person name="Fitzpatrick D."/>
            <person name="Nagy I."/>
            <person name="Doyle S."/>
            <person name="Anderson J.B."/>
            <person name="Grigoriev I.V."/>
            <person name="Gueldener U."/>
            <person name="Muensterkoetter M."/>
            <person name="Nagy L.G."/>
        </authorList>
    </citation>
    <scope>NUCLEOTIDE SEQUENCE [LARGE SCALE GENOMIC DNA]</scope>
    <source>
        <strain evidence="2">C18/9</strain>
    </source>
</reference>
<evidence type="ECO:0000313" key="2">
    <source>
        <dbReference type="Proteomes" id="UP000219338"/>
    </source>
</evidence>
<sequence>MDAVGLDQSAWWNSQRLICDSGPFVQLDVLLNDPEKLEFASNITVVEVQQGGHRGRFKENLEDAVPDDHRPSHDFILSHQRIESMGKSSTLSRLRITAREKRVFPLLSTHGDLMFEWNPDEVFWPRTDVLCALGLVKGSDPSPIPTHVITSHLDGAPGVTFFRRRE</sequence>
<evidence type="ECO:0000313" key="1">
    <source>
        <dbReference type="EMBL" id="SJL14397.1"/>
    </source>
</evidence>